<reference evidence="3" key="1">
    <citation type="submission" date="2016-06" db="EMBL/GenBank/DDBJ databases">
        <title>First high quality genome sequence of Plasmodium coatneyi using continuous long reads from single molecule, real-time sequencing.</title>
        <authorList>
            <person name="Chien J.-T."/>
            <person name="Pakala S.B."/>
            <person name="Geraldo J.A."/>
            <person name="Lapp S.A."/>
            <person name="Barnwell J.W."/>
            <person name="Kissinger J.C."/>
            <person name="Galinski M.R."/>
            <person name="Humphrey J.C."/>
        </authorList>
    </citation>
    <scope>NUCLEOTIDE SEQUENCE [LARGE SCALE GENOMIC DNA]</scope>
    <source>
        <strain evidence="3">Hackeri</strain>
    </source>
</reference>
<dbReference type="VEuPathDB" id="PlasmoDB:PCOAH_00005040"/>
<feature type="compositionally biased region" description="Basic and acidic residues" evidence="1">
    <location>
        <begin position="215"/>
        <end position="225"/>
    </location>
</feature>
<dbReference type="Pfam" id="PF05795">
    <property type="entry name" value="Plasmodium_Vir"/>
    <property type="match status" value="1"/>
</dbReference>
<gene>
    <name evidence="2" type="ORF">PCOAH_00005040</name>
</gene>
<sequence length="365" mass="41051">MKEYKQEDLNKLPSYNHFYKKFNDGCGKCDGYPGLEDLKNNLSGHTTIAEHTVEAVSAYCCISSMTEQDNLYEERWNFFYYWIGDLLFKNPENVDMVPTTLNLICKYMNINHKEEGCEIICDSTIEKDEINHRKTIFDYWQDYNDLHVLLQDSGSNCDQQYGKYLEKVGSAYRKVYEFCRSRGSDPYCSEFNSKCNQYGTNGQLKLKCAPAQASDRIEPAERSQSMDDTASSEGSSSTIPAISGTLATIGIGTAITALLYKYTSLPSLLRTHFGGGSKSNNINTRNRRGKRSIEHHFDAFTEDDTLTVDYSTVAESTISDSIAESTTADASTLYNEEGAPPGRKGRTNNGRRPGNRDSNISYSSM</sequence>
<evidence type="ECO:0000313" key="3">
    <source>
        <dbReference type="Proteomes" id="UP000092716"/>
    </source>
</evidence>
<dbReference type="GeneID" id="30907227"/>
<feature type="compositionally biased region" description="Polar residues" evidence="1">
    <location>
        <begin position="322"/>
        <end position="334"/>
    </location>
</feature>
<keyword evidence="3" id="KW-1185">Reference proteome</keyword>
<dbReference type="RefSeq" id="XP_019912816.1">
    <property type="nucleotide sequence ID" value="XM_020057319.1"/>
</dbReference>
<evidence type="ECO:0000256" key="1">
    <source>
        <dbReference type="SAM" id="MobiDB-lite"/>
    </source>
</evidence>
<dbReference type="KEGG" id="pcot:PCOAH_00005040"/>
<proteinExistence type="predicted"/>
<feature type="region of interest" description="Disordered" evidence="1">
    <location>
        <begin position="322"/>
        <end position="365"/>
    </location>
</feature>
<dbReference type="EMBL" id="CP016241">
    <property type="protein sequence ID" value="ANQ06121.1"/>
    <property type="molecule type" value="Genomic_DNA"/>
</dbReference>
<protein>
    <submittedName>
        <fullName evidence="2">Variable surface protein Vir7-like protein</fullName>
    </submittedName>
</protein>
<accession>A0A1B1DTL0</accession>
<feature type="compositionally biased region" description="Polar residues" evidence="1">
    <location>
        <begin position="226"/>
        <end position="238"/>
    </location>
</feature>
<organism evidence="2 3">
    <name type="scientific">Plasmodium coatneyi</name>
    <dbReference type="NCBI Taxonomy" id="208452"/>
    <lineage>
        <taxon>Eukaryota</taxon>
        <taxon>Sar</taxon>
        <taxon>Alveolata</taxon>
        <taxon>Apicomplexa</taxon>
        <taxon>Aconoidasida</taxon>
        <taxon>Haemosporida</taxon>
        <taxon>Plasmodiidae</taxon>
        <taxon>Plasmodium</taxon>
    </lineage>
</organism>
<feature type="region of interest" description="Disordered" evidence="1">
    <location>
        <begin position="215"/>
        <end position="238"/>
    </location>
</feature>
<name>A0A1B1DTL0_9APIC</name>
<dbReference type="AlphaFoldDB" id="A0A1B1DTL0"/>
<dbReference type="InterPro" id="IPR008780">
    <property type="entry name" value="Plasmodium_Vir"/>
</dbReference>
<evidence type="ECO:0000313" key="2">
    <source>
        <dbReference type="EMBL" id="ANQ06121.1"/>
    </source>
</evidence>
<dbReference type="Proteomes" id="UP000092716">
    <property type="component" value="Chromosome 3"/>
</dbReference>